<dbReference type="EMBL" id="FOOY01000008">
    <property type="protein sequence ID" value="SFG31274.1"/>
    <property type="molecule type" value="Genomic_DNA"/>
</dbReference>
<name>A0A1I2QSF1_9BACL</name>
<evidence type="ECO:0008006" key="6">
    <source>
        <dbReference type="Google" id="ProtNLM"/>
    </source>
</evidence>
<dbReference type="InterPro" id="IPR047679">
    <property type="entry name" value="BREX_BrxC"/>
</dbReference>
<dbReference type="Pfam" id="PF25796">
    <property type="entry name" value="BREX_BrxC_4th"/>
    <property type="match status" value="1"/>
</dbReference>
<feature type="domain" description="Probable ATP-binding protein BrxC winged helix-turn-helix" evidence="1">
    <location>
        <begin position="734"/>
        <end position="858"/>
    </location>
</feature>
<evidence type="ECO:0000313" key="5">
    <source>
        <dbReference type="Proteomes" id="UP000198752"/>
    </source>
</evidence>
<gene>
    <name evidence="4" type="ORF">SAMN02982927_01301</name>
</gene>
<dbReference type="Proteomes" id="UP000198752">
    <property type="component" value="Unassembled WGS sequence"/>
</dbReference>
<dbReference type="STRING" id="269670.SAMN02982927_01301"/>
<dbReference type="NCBIfam" id="NF033441">
    <property type="entry name" value="BREX_BrxC"/>
    <property type="match status" value="1"/>
</dbReference>
<dbReference type="AlphaFoldDB" id="A0A1I2QSF1"/>
<evidence type="ECO:0000259" key="3">
    <source>
        <dbReference type="Pfam" id="PF25796"/>
    </source>
</evidence>
<keyword evidence="5" id="KW-1185">Reference proteome</keyword>
<dbReference type="Pfam" id="PF25791">
    <property type="entry name" value="WHD_BREX_BrxC"/>
    <property type="match status" value="1"/>
</dbReference>
<dbReference type="RefSeq" id="WP_093671255.1">
    <property type="nucleotide sequence ID" value="NZ_FOOY01000008.1"/>
</dbReference>
<evidence type="ECO:0000259" key="1">
    <source>
        <dbReference type="Pfam" id="PF25791"/>
    </source>
</evidence>
<dbReference type="InterPro" id="IPR058038">
    <property type="entry name" value="BREX_BrxC_wHTH"/>
</dbReference>
<sequence>MQLREMFKKKIDREIQGVVKVGQDDHVRVKQELEEYVVTNELAGHISRFFSTYKESIDHPTDKIGVWISGFFGSGKSHFLKILSYLVDNREVDGKRAIDFFEDKLKDPIVLEDMKKAAGIDTDVILFDIDAKSEAGVKTEKDSIVKVLNKVFNEMQGFCGSIPWIADIERQMDLDGKYSAYKTEFREISGRKWEDARDDFYYEEDSIIAALSRATQMSEETARHWFQHAEQDYTISIDRFAKRVKDYIDRKGNDHHVVFFVDEVGQYIGDNSAAMLNLQTVVHEFGRQCHGQAWIVVTSQEDIDSIVKVKGNDFSKIMGRFTKMSLSSAFVDEVIKKRILEKNVHTSLILNDVYQEKESILKNLLSFSNKGAEMKRFSSSQEFIDDYPFVPYQFALLQKVFTGVRIHGASGKHLSEGERSLLSAFQESAVQFADREEGLLVPFSAFYETIKTFLDSVITNVIVRASTNGSLTPDDIDVLKLLFLIKYVKEVPANLENLATLMVDAIDADKIELKEKISESLKRLISQTLVQKNGEEYIFLTNDEQDVNREIKNMHVESSEVIQQIGEELFGSIYPTKKYRYSTHYNFPFNSVINDRPIGNQTSDIGLKVLTPDYETENDLNELQLKSMSMREGNVILRMPQDTSYLDEMEEILKIQAYLKLKSGVSASQTIEDIKTRKSREVTDRFGRISIALIEALKIAEIYANGEQLKIKEKNPVDRINDAFFALIRNLYNKIDYITEFVDNKNMLMTLLNDRQDQMTVFEEDIPNYLALKESDGYIERMSMRHQQMTVKTIINHFSEKPYGWLELDTTAVLVRLFQTQEIKLMMNSVYLQPSDSNLFEAVTRRDLTDRVIVTKREQISPALLKAVKDLCQILFDRSSVPTDEDGLMQTFQKLLDQELHDAGKMLDLYHEHPHYPGKEIVESGQDAMRALADIHDAGTFYKKAYSLKRDLEDYADQVNDVKGFFSNQRNKFDSALHLLTVYEKNQSYITDQDFLNVEQQMAQIVHHVSPYGQIHKLSLLCDAFRDQFMTLIEKESQPIEKIIDRDFQEVLDELNKDPELKTKFATDFRQNFIRLKEQLEKADSVIEVIAKQTESDRLKVRCMNKIILEREQRTQDEVKQDPVVDLHPPVIDHPVKKTKTISKHMIMQGTRTIASREDIDRVVDELRKKLEKEFDENTIIKLV</sequence>
<feature type="domain" description="Probable ATP-binding protein BrxC alpha-helical" evidence="2">
    <location>
        <begin position="865"/>
        <end position="987"/>
    </location>
</feature>
<dbReference type="InterPro" id="IPR058036">
    <property type="entry name" value="BREX_BrxC_4th"/>
</dbReference>
<organism evidence="4 5">
    <name type="scientific">Sporolactobacillus nakayamae</name>
    <dbReference type="NCBI Taxonomy" id="269670"/>
    <lineage>
        <taxon>Bacteria</taxon>
        <taxon>Bacillati</taxon>
        <taxon>Bacillota</taxon>
        <taxon>Bacilli</taxon>
        <taxon>Bacillales</taxon>
        <taxon>Sporolactobacillaceae</taxon>
        <taxon>Sporolactobacillus</taxon>
    </lineage>
</organism>
<evidence type="ECO:0000313" key="4">
    <source>
        <dbReference type="EMBL" id="SFG31274.1"/>
    </source>
</evidence>
<protein>
    <recommendedName>
        <fullName evidence="6">BREX system P-loop protein BrxC</fullName>
    </recommendedName>
</protein>
<accession>A0A1I2QSF1</accession>
<dbReference type="Pfam" id="PF25792">
    <property type="entry name" value="BREX_BrxC_helical"/>
    <property type="match status" value="1"/>
</dbReference>
<dbReference type="InterPro" id="IPR058037">
    <property type="entry name" value="BREX_BrxC_helical"/>
</dbReference>
<evidence type="ECO:0000259" key="2">
    <source>
        <dbReference type="Pfam" id="PF25792"/>
    </source>
</evidence>
<feature type="domain" description="Probable ATP-binding protein BrxC 4th six-stranded beta-sheet" evidence="3">
    <location>
        <begin position="554"/>
        <end position="725"/>
    </location>
</feature>
<reference evidence="5" key="1">
    <citation type="submission" date="2016-10" db="EMBL/GenBank/DDBJ databases">
        <authorList>
            <person name="Varghese N."/>
            <person name="Submissions S."/>
        </authorList>
    </citation>
    <scope>NUCLEOTIDE SEQUENCE [LARGE SCALE GENOMIC DNA]</scope>
    <source>
        <strain evidence="5">ATCC 700379</strain>
    </source>
</reference>
<dbReference type="OrthoDB" id="3201900at2"/>
<proteinExistence type="predicted"/>